<dbReference type="Pfam" id="PF01595">
    <property type="entry name" value="CNNM"/>
    <property type="match status" value="1"/>
</dbReference>
<dbReference type="GO" id="GO:0005886">
    <property type="term" value="C:plasma membrane"/>
    <property type="evidence" value="ECO:0007669"/>
    <property type="project" value="UniProtKB-SubCell"/>
</dbReference>
<organism evidence="14 15">
    <name type="scientific">Spiribacter salinus</name>
    <dbReference type="NCBI Taxonomy" id="1335746"/>
    <lineage>
        <taxon>Bacteria</taxon>
        <taxon>Pseudomonadati</taxon>
        <taxon>Pseudomonadota</taxon>
        <taxon>Gammaproteobacteria</taxon>
        <taxon>Chromatiales</taxon>
        <taxon>Ectothiorhodospiraceae</taxon>
        <taxon>Spiribacter</taxon>
    </lineage>
</organism>
<evidence type="ECO:0000256" key="3">
    <source>
        <dbReference type="ARBA" id="ARBA00022475"/>
    </source>
</evidence>
<comment type="subcellular location">
    <subcellularLocation>
        <location evidence="1">Cell membrane</location>
        <topology evidence="1">Multi-pass membrane protein</topology>
    </subcellularLocation>
</comment>
<evidence type="ECO:0000256" key="11">
    <source>
        <dbReference type="SAM" id="Phobius"/>
    </source>
</evidence>
<dbReference type="EMBL" id="VIFK01000006">
    <property type="protein sequence ID" value="TQF00723.1"/>
    <property type="molecule type" value="Genomic_DNA"/>
</dbReference>
<evidence type="ECO:0000256" key="7">
    <source>
        <dbReference type="ARBA" id="ARBA00023122"/>
    </source>
</evidence>
<dbReference type="PROSITE" id="PS51846">
    <property type="entry name" value="CNNM"/>
    <property type="match status" value="1"/>
</dbReference>
<keyword evidence="3" id="KW-1003">Cell membrane</keyword>
<dbReference type="STRING" id="1260251.SPISAL_06375"/>
<proteinExistence type="inferred from homology"/>
<dbReference type="InterPro" id="IPR002550">
    <property type="entry name" value="CNNM"/>
</dbReference>
<protein>
    <submittedName>
        <fullName evidence="14">HlyC/CorC family transporter</fullName>
    </submittedName>
</protein>
<dbReference type="Gene3D" id="3.10.580.10">
    <property type="entry name" value="CBS-domain"/>
    <property type="match status" value="1"/>
</dbReference>
<feature type="domain" description="CBS" evidence="12">
    <location>
        <begin position="285"/>
        <end position="341"/>
    </location>
</feature>
<dbReference type="SMART" id="SM01091">
    <property type="entry name" value="CorC_HlyC"/>
    <property type="match status" value="1"/>
</dbReference>
<dbReference type="PROSITE" id="PS51371">
    <property type="entry name" value="CBS"/>
    <property type="match status" value="1"/>
</dbReference>
<feature type="transmembrane region" description="Helical" evidence="11">
    <location>
        <begin position="103"/>
        <end position="123"/>
    </location>
</feature>
<dbReference type="CDD" id="cd04590">
    <property type="entry name" value="CBS_pair_CorC_HlyC_assoc"/>
    <property type="match status" value="1"/>
</dbReference>
<dbReference type="Gene3D" id="3.30.465.10">
    <property type="match status" value="1"/>
</dbReference>
<feature type="transmembrane region" description="Helical" evidence="11">
    <location>
        <begin position="73"/>
        <end position="97"/>
    </location>
</feature>
<dbReference type="InterPro" id="IPR000644">
    <property type="entry name" value="CBS_dom"/>
</dbReference>
<evidence type="ECO:0000313" key="14">
    <source>
        <dbReference type="EMBL" id="TQF00723.1"/>
    </source>
</evidence>
<sequence>MKSFWAAKPTTVDTIPLPLLFTILGVLIVLSGCFSSSETALMTLNRYRLRHLARDGHPGARRAEKLLGRPDRLIGIILLGNNFVNIAASSVATLIALRLGGEGTLAAATGLLTLVILIFSEVAPKTLAALRPERIAFPASYILGPLLKLLYPLVWLTNSISNSLLRVLGVQPTEGGQSALSREELRTVVNEAGAMIPQRHQSMLLSILDLDQATVEDIMVPRNEVVGIDLEDDWNRIRSQIAESEYTRLPVYEGSIEKIRGILHVRRVLTAMLDSELTRERLLEHMRDPYFVPEGTHLHVQMRNFQTLRRRIGLVVDEYGEILGLVTLEDILEEIVGEFTTDPAESIRDIHPQPDGSYLAAGSASVRDLKRLVDWELPADGPKTLNGLILEHLETIPEPGTALLIDEHPVTVLQTEENRVKVARLSPRIKPRAKQPKHED</sequence>
<dbReference type="GO" id="GO:0050660">
    <property type="term" value="F:flavin adenine dinucleotide binding"/>
    <property type="evidence" value="ECO:0007669"/>
    <property type="project" value="InterPro"/>
</dbReference>
<dbReference type="SUPFAM" id="SSF54631">
    <property type="entry name" value="CBS-domain pair"/>
    <property type="match status" value="1"/>
</dbReference>
<keyword evidence="8 10" id="KW-0472">Membrane</keyword>
<dbReference type="InterPro" id="IPR005170">
    <property type="entry name" value="Transptr-assoc_dom"/>
</dbReference>
<dbReference type="InterPro" id="IPR046342">
    <property type="entry name" value="CBS_dom_sf"/>
</dbReference>
<evidence type="ECO:0000259" key="12">
    <source>
        <dbReference type="PROSITE" id="PS51371"/>
    </source>
</evidence>
<dbReference type="InterPro" id="IPR036318">
    <property type="entry name" value="FAD-bd_PCMH-like_sf"/>
</dbReference>
<dbReference type="InterPro" id="IPR016169">
    <property type="entry name" value="FAD-bd_PCMH_sub2"/>
</dbReference>
<feature type="transmembrane region" description="Helical" evidence="11">
    <location>
        <begin position="135"/>
        <end position="156"/>
    </location>
</feature>
<dbReference type="AlphaFoldDB" id="A0A540VVE1"/>
<evidence type="ECO:0000256" key="2">
    <source>
        <dbReference type="ARBA" id="ARBA00006337"/>
    </source>
</evidence>
<reference evidence="14 15" key="1">
    <citation type="submission" date="2019-06" db="EMBL/GenBank/DDBJ databases">
        <title>Metagenome assembled Genome of Spiribacter salinus SL48-SHIP from the microbial mat of Salt Lake 48 (Novosibirsk region, Russia).</title>
        <authorList>
            <person name="Shipova A."/>
            <person name="Rozanov A.S."/>
            <person name="Bryanskaya A.V."/>
            <person name="Peltek S.E."/>
        </authorList>
    </citation>
    <scope>NUCLEOTIDE SEQUENCE [LARGE SCALE GENOMIC DNA]</scope>
    <source>
        <strain evidence="14">SL48-SHIP-2</strain>
    </source>
</reference>
<feature type="transmembrane region" description="Helical" evidence="11">
    <location>
        <begin position="20"/>
        <end position="44"/>
    </location>
</feature>
<dbReference type="InterPro" id="IPR044751">
    <property type="entry name" value="Ion_transp-like_CBS"/>
</dbReference>
<evidence type="ECO:0000259" key="13">
    <source>
        <dbReference type="PROSITE" id="PS51846"/>
    </source>
</evidence>
<dbReference type="Proteomes" id="UP000315400">
    <property type="component" value="Unassembled WGS sequence"/>
</dbReference>
<dbReference type="PROSITE" id="PS51257">
    <property type="entry name" value="PROKAR_LIPOPROTEIN"/>
    <property type="match status" value="1"/>
</dbReference>
<evidence type="ECO:0000313" key="15">
    <source>
        <dbReference type="Proteomes" id="UP000315400"/>
    </source>
</evidence>
<dbReference type="PANTHER" id="PTHR22777:SF32">
    <property type="entry name" value="UPF0053 INNER MEMBRANE PROTEIN YFJD"/>
    <property type="match status" value="1"/>
</dbReference>
<evidence type="ECO:0000256" key="4">
    <source>
        <dbReference type="ARBA" id="ARBA00022692"/>
    </source>
</evidence>
<dbReference type="NCBIfam" id="NF008604">
    <property type="entry name" value="PRK11573.1"/>
    <property type="match status" value="1"/>
</dbReference>
<evidence type="ECO:0000256" key="6">
    <source>
        <dbReference type="ARBA" id="ARBA00022989"/>
    </source>
</evidence>
<dbReference type="Pfam" id="PF00571">
    <property type="entry name" value="CBS"/>
    <property type="match status" value="2"/>
</dbReference>
<dbReference type="PANTHER" id="PTHR22777">
    <property type="entry name" value="HEMOLYSIN-RELATED"/>
    <property type="match status" value="1"/>
</dbReference>
<evidence type="ECO:0000256" key="1">
    <source>
        <dbReference type="ARBA" id="ARBA00004651"/>
    </source>
</evidence>
<evidence type="ECO:0000256" key="8">
    <source>
        <dbReference type="ARBA" id="ARBA00023136"/>
    </source>
</evidence>
<gene>
    <name evidence="14" type="ORF">FKY71_02045</name>
</gene>
<dbReference type="Pfam" id="PF03471">
    <property type="entry name" value="CorC_HlyC"/>
    <property type="match status" value="1"/>
</dbReference>
<keyword evidence="6 10" id="KW-1133">Transmembrane helix</keyword>
<evidence type="ECO:0000256" key="5">
    <source>
        <dbReference type="ARBA" id="ARBA00022737"/>
    </source>
</evidence>
<evidence type="ECO:0000256" key="10">
    <source>
        <dbReference type="PROSITE-ProRule" id="PRU01193"/>
    </source>
</evidence>
<comment type="similarity">
    <text evidence="2">Belongs to the UPF0053 family.</text>
</comment>
<feature type="domain" description="CNNM transmembrane" evidence="13">
    <location>
        <begin position="13"/>
        <end position="209"/>
    </location>
</feature>
<accession>A0A540VVE1</accession>
<keyword evidence="4 10" id="KW-0812">Transmembrane</keyword>
<dbReference type="SUPFAM" id="SSF56176">
    <property type="entry name" value="FAD-binding/transporter-associated domain-like"/>
    <property type="match status" value="1"/>
</dbReference>
<keyword evidence="7 9" id="KW-0129">CBS domain</keyword>
<comment type="caution">
    <text evidence="14">The sequence shown here is derived from an EMBL/GenBank/DDBJ whole genome shotgun (WGS) entry which is preliminary data.</text>
</comment>
<evidence type="ECO:0000256" key="9">
    <source>
        <dbReference type="PROSITE-ProRule" id="PRU00703"/>
    </source>
</evidence>
<name>A0A540VVE1_9GAMM</name>
<keyword evidence="5" id="KW-0677">Repeat</keyword>